<protein>
    <submittedName>
        <fullName evidence="2">Uncharacterized protein</fullName>
    </submittedName>
</protein>
<keyword evidence="3" id="KW-1185">Reference proteome</keyword>
<evidence type="ECO:0000313" key="3">
    <source>
        <dbReference type="Proteomes" id="UP000272464"/>
    </source>
</evidence>
<feature type="chain" id="PRO_5019477774" evidence="1">
    <location>
        <begin position="27"/>
        <end position="179"/>
    </location>
</feature>
<dbReference type="Proteomes" id="UP000272464">
    <property type="component" value="Unassembled WGS sequence"/>
</dbReference>
<feature type="signal peptide" evidence="1">
    <location>
        <begin position="1"/>
        <end position="26"/>
    </location>
</feature>
<evidence type="ECO:0000256" key="1">
    <source>
        <dbReference type="SAM" id="SignalP"/>
    </source>
</evidence>
<name>A0A433XQY9_9BACL</name>
<dbReference type="OrthoDB" id="2659794at2"/>
<dbReference type="AlphaFoldDB" id="A0A433XQY9"/>
<dbReference type="EMBL" id="RZNX01000001">
    <property type="protein sequence ID" value="RUT36456.1"/>
    <property type="molecule type" value="Genomic_DNA"/>
</dbReference>
<organism evidence="2 3">
    <name type="scientific">Paenibacillus zeisoli</name>
    <dbReference type="NCBI Taxonomy" id="2496267"/>
    <lineage>
        <taxon>Bacteria</taxon>
        <taxon>Bacillati</taxon>
        <taxon>Bacillota</taxon>
        <taxon>Bacilli</taxon>
        <taxon>Bacillales</taxon>
        <taxon>Paenibacillaceae</taxon>
        <taxon>Paenibacillus</taxon>
    </lineage>
</organism>
<accession>A0A433XQY9</accession>
<reference evidence="2 3" key="1">
    <citation type="submission" date="2018-12" db="EMBL/GenBank/DDBJ databases">
        <authorList>
            <person name="Sun L."/>
            <person name="Chen Z."/>
        </authorList>
    </citation>
    <scope>NUCLEOTIDE SEQUENCE [LARGE SCALE GENOMIC DNA]</scope>
    <source>
        <strain evidence="2 3">3-5-3</strain>
    </source>
</reference>
<evidence type="ECO:0000313" key="2">
    <source>
        <dbReference type="EMBL" id="RUT36456.1"/>
    </source>
</evidence>
<comment type="caution">
    <text evidence="2">The sequence shown here is derived from an EMBL/GenBank/DDBJ whole genome shotgun (WGS) entry which is preliminary data.</text>
</comment>
<sequence length="179" mass="18606">MKRTFRKTILYGLLLVAGATIGIQLADTAPANMAAGTGMVTAQQYIQQGGTALSANSLQPNQGQGSTVQGSVVQGGVVQGNPQQSVQGVGSGNLNNPNAAGYQAQNGQYIQSGQPQQFIQQQVQTQDTSGVLQTPGNILLPASPKTPIDHFADRTGELLQQASQNGIKWVVSLFGSLTN</sequence>
<proteinExistence type="predicted"/>
<gene>
    <name evidence="2" type="ORF">EJP77_05655</name>
</gene>
<dbReference type="RefSeq" id="WP_127198146.1">
    <property type="nucleotide sequence ID" value="NZ_RZNX01000001.1"/>
</dbReference>
<keyword evidence="1" id="KW-0732">Signal</keyword>